<feature type="active site" description="Proton acceptor" evidence="17">
    <location>
        <position position="286"/>
    </location>
</feature>
<evidence type="ECO:0000256" key="5">
    <source>
        <dbReference type="ARBA" id="ARBA00012792"/>
    </source>
</evidence>
<keyword evidence="21" id="KW-0816">Tricarboxylic acid cycle</keyword>
<comment type="catalytic activity">
    <reaction evidence="15 21">
        <text>a quinone + succinate = fumarate + a quinol</text>
        <dbReference type="Rhea" id="RHEA:40523"/>
        <dbReference type="ChEBI" id="CHEBI:24646"/>
        <dbReference type="ChEBI" id="CHEBI:29806"/>
        <dbReference type="ChEBI" id="CHEBI:30031"/>
        <dbReference type="ChEBI" id="CHEBI:132124"/>
        <dbReference type="EC" id="1.3.5.1"/>
    </reaction>
</comment>
<comment type="subcellular location">
    <subcellularLocation>
        <location evidence="2 21">Cell inner membrane</location>
        <topology evidence="2 21">Peripheral membrane protein</topology>
        <orientation evidence="2 21">Cytoplasmic side</orientation>
    </subcellularLocation>
</comment>
<gene>
    <name evidence="24" type="primary">sdhA</name>
    <name evidence="24" type="ORF">GCM10007894_21560</name>
</gene>
<evidence type="ECO:0000256" key="21">
    <source>
        <dbReference type="RuleBase" id="RU362051"/>
    </source>
</evidence>
<name>A0AA37TMD9_9GAMM</name>
<dbReference type="InterPro" id="IPR030664">
    <property type="entry name" value="SdhA/FrdA/AprA"/>
</dbReference>
<dbReference type="Gene3D" id="1.20.58.100">
    <property type="entry name" value="Fumarate reductase/succinate dehydrogenase flavoprotein-like, C-terminal domain"/>
    <property type="match status" value="1"/>
</dbReference>
<dbReference type="EMBL" id="BSPO01000003">
    <property type="protein sequence ID" value="GLS84179.1"/>
    <property type="molecule type" value="Genomic_DNA"/>
</dbReference>
<evidence type="ECO:0000313" key="24">
    <source>
        <dbReference type="EMBL" id="GLS84179.1"/>
    </source>
</evidence>
<evidence type="ECO:0000256" key="15">
    <source>
        <dbReference type="ARBA" id="ARBA00049220"/>
    </source>
</evidence>
<dbReference type="NCBIfam" id="TIGR01812">
    <property type="entry name" value="sdhA_frdA_Gneg"/>
    <property type="match status" value="1"/>
</dbReference>
<evidence type="ECO:0000256" key="8">
    <source>
        <dbReference type="ARBA" id="ARBA00022475"/>
    </source>
</evidence>
<evidence type="ECO:0000259" key="22">
    <source>
        <dbReference type="Pfam" id="PF00890"/>
    </source>
</evidence>
<sequence length="588" mass="64538">MTIQVREYDAIVIGAGGAGMRAALQISKEGKSCALLSKVFPTRSHTVSAQGGITVALGNAHDDNWEWHMYDTVKGSDYIGDQDAIEYMCKTGPEAIFELENMGLPFSRFEDGRVYQRPFGGQSKEFGGEQAARTAAAADRTGHALLHCLYQQNVKNQTEVFSEWYALDLVKNDDGAIVGATAIDIETGEIVYFKAKATVLATGGAGRIFASTTNAHINTGDGVGMAARAGIQLQDMEMWQFHPTGIAGAGVLVTEGCRGEGGYLLNKDGERFMERYAPNAKDLAGRDVVARSMMTEIREGRGCDGPWGPHIKLKLDHLGQEVLESRLPGICELSRTFAHVDPVKEPIPVIPTCHYQMGGIPTKWTGQVVNVDDQGKEFNVDGLLAVGEIACVSVHGANRLGGNSLLDLVVFGRAAGQHLGATLDSIPAAKEATQANIDQALSRLHRWENNKDGEDPVQIRKDLQMCMQLNFSVFRTGEAMAEGLEELKKIRERLHNAKLSDNSAEFNTQRIECLELDNLMSTAIATAYAANYRTESRGAHSREDFLERDDENWLCHSIFDPVSETMHKREVNMQPVTREAFPPKKRTY</sequence>
<comment type="function">
    <text evidence="1">Two distinct, membrane-bound, FAD-containing enzymes are responsible for the catalysis of fumarate and succinate interconversion; the fumarate reductase is used in anaerobic growth, and the succinate dehydrogenase is used in aerobic growth.</text>
</comment>
<dbReference type="GO" id="GO:0009061">
    <property type="term" value="P:anaerobic respiration"/>
    <property type="evidence" value="ECO:0007669"/>
    <property type="project" value="TreeGrafter"/>
</dbReference>
<feature type="binding site" evidence="19">
    <location>
        <begin position="37"/>
        <end position="52"/>
    </location>
    <ligand>
        <name>FAD</name>
        <dbReference type="ChEBI" id="CHEBI:57692"/>
    </ligand>
</feature>
<feature type="modified residue" description="Tele-8alpha-FAD histidine" evidence="20">
    <location>
        <position position="45"/>
    </location>
</feature>
<dbReference type="GO" id="GO:0008177">
    <property type="term" value="F:succinate dehydrogenase (quinone) activity"/>
    <property type="evidence" value="ECO:0007669"/>
    <property type="project" value="UniProtKB-EC"/>
</dbReference>
<dbReference type="EC" id="1.3.5.1" evidence="5 21"/>
<keyword evidence="25" id="KW-1185">Reference proteome</keyword>
<evidence type="ECO:0000256" key="12">
    <source>
        <dbReference type="ARBA" id="ARBA00022982"/>
    </source>
</evidence>
<evidence type="ECO:0000256" key="18">
    <source>
        <dbReference type="PIRSR" id="PIRSR611281-2"/>
    </source>
</evidence>
<dbReference type="InterPro" id="IPR011281">
    <property type="entry name" value="Succ_DH_flav_su_fwd"/>
</dbReference>
<dbReference type="GO" id="GO:0050660">
    <property type="term" value="F:flavin adenine dinucleotide binding"/>
    <property type="evidence" value="ECO:0007669"/>
    <property type="project" value="UniProtKB-UniRule"/>
</dbReference>
<evidence type="ECO:0000256" key="19">
    <source>
        <dbReference type="PIRSR" id="PIRSR611281-3"/>
    </source>
</evidence>
<evidence type="ECO:0000256" key="13">
    <source>
        <dbReference type="ARBA" id="ARBA00023002"/>
    </source>
</evidence>
<dbReference type="Pfam" id="PF02910">
    <property type="entry name" value="Succ_DH_flav_C"/>
    <property type="match status" value="1"/>
</dbReference>
<keyword evidence="12 21" id="KW-0249">Electron transport</keyword>
<dbReference type="GO" id="GO:0005886">
    <property type="term" value="C:plasma membrane"/>
    <property type="evidence" value="ECO:0007669"/>
    <property type="project" value="UniProtKB-SubCell"/>
</dbReference>
<feature type="domain" description="FAD-dependent oxidoreductase 2 FAD-binding" evidence="22">
    <location>
        <begin position="9"/>
        <end position="405"/>
    </location>
</feature>
<dbReference type="InterPro" id="IPR027477">
    <property type="entry name" value="Succ_DH/fumarate_Rdtase_cat_sf"/>
</dbReference>
<evidence type="ECO:0000256" key="10">
    <source>
        <dbReference type="ARBA" id="ARBA00022630"/>
    </source>
</evidence>
<feature type="binding site" evidence="18">
    <location>
        <position position="242"/>
    </location>
    <ligand>
        <name>substrate</name>
    </ligand>
</feature>
<protein>
    <recommendedName>
        <fullName evidence="6 16">Succinate dehydrogenase flavoprotein subunit</fullName>
        <ecNumber evidence="5 21">1.3.5.1</ecNumber>
    </recommendedName>
</protein>
<dbReference type="FunFam" id="1.20.58.100:FF:000001">
    <property type="entry name" value="Succinate dehydrogenase flavoprotein subunit (SdhA)"/>
    <property type="match status" value="1"/>
</dbReference>
<dbReference type="Pfam" id="PF00890">
    <property type="entry name" value="FAD_binding_2"/>
    <property type="match status" value="1"/>
</dbReference>
<dbReference type="PANTHER" id="PTHR11632:SF51">
    <property type="entry name" value="SUCCINATE DEHYDROGENASE [UBIQUINONE] FLAVOPROTEIN SUBUNIT, MITOCHONDRIAL"/>
    <property type="match status" value="1"/>
</dbReference>
<accession>A0AA37TMD9</accession>
<dbReference type="SUPFAM" id="SSF51905">
    <property type="entry name" value="FAD/NAD(P)-binding domain"/>
    <property type="match status" value="1"/>
</dbReference>
<dbReference type="InterPro" id="IPR036188">
    <property type="entry name" value="FAD/NAD-bd_sf"/>
</dbReference>
<keyword evidence="10 19" id="KW-0285">Flavoprotein</keyword>
<dbReference type="InterPro" id="IPR014006">
    <property type="entry name" value="Succ_Dhase_FrdA_Gneg"/>
</dbReference>
<dbReference type="AlphaFoldDB" id="A0AA37TMD9"/>
<dbReference type="NCBIfam" id="TIGR01816">
    <property type="entry name" value="sdhA_forward"/>
    <property type="match status" value="1"/>
</dbReference>
<evidence type="ECO:0000256" key="17">
    <source>
        <dbReference type="PIRSR" id="PIRSR000171-1"/>
    </source>
</evidence>
<reference evidence="24 25" key="1">
    <citation type="journal article" date="2014" name="Int. J. Syst. Evol. Microbiol.">
        <title>Complete genome sequence of Corynebacterium casei LMG S-19264T (=DSM 44701T), isolated from a smear-ripened cheese.</title>
        <authorList>
            <consortium name="US DOE Joint Genome Institute (JGI-PGF)"/>
            <person name="Walter F."/>
            <person name="Albersmeier A."/>
            <person name="Kalinowski J."/>
            <person name="Ruckert C."/>
        </authorList>
    </citation>
    <scope>NUCLEOTIDE SEQUENCE [LARGE SCALE GENOMIC DNA]</scope>
    <source>
        <strain evidence="24 25">NBRC 112785</strain>
    </source>
</reference>
<organism evidence="24 25">
    <name type="scientific">Paraferrimonas haliotis</name>
    <dbReference type="NCBI Taxonomy" id="2013866"/>
    <lineage>
        <taxon>Bacteria</taxon>
        <taxon>Pseudomonadati</taxon>
        <taxon>Pseudomonadota</taxon>
        <taxon>Gammaproteobacteria</taxon>
        <taxon>Alteromonadales</taxon>
        <taxon>Ferrimonadaceae</taxon>
        <taxon>Paraferrimonas</taxon>
    </lineage>
</organism>
<dbReference type="GO" id="GO:0009055">
    <property type="term" value="F:electron transfer activity"/>
    <property type="evidence" value="ECO:0007669"/>
    <property type="project" value="UniProtKB-ARBA"/>
</dbReference>
<dbReference type="InterPro" id="IPR037099">
    <property type="entry name" value="Fum_R/Succ_DH_flav-like_C_sf"/>
</dbReference>
<evidence type="ECO:0000256" key="16">
    <source>
        <dbReference type="NCBIfam" id="TIGR01816"/>
    </source>
</evidence>
<keyword evidence="11 19" id="KW-0274">FAD</keyword>
<dbReference type="GO" id="GO:0006099">
    <property type="term" value="P:tricarboxylic acid cycle"/>
    <property type="evidence" value="ECO:0007669"/>
    <property type="project" value="UniProtKB-UniRule"/>
</dbReference>
<dbReference type="RefSeq" id="WP_095498328.1">
    <property type="nucleotide sequence ID" value="NZ_BSPO01000003.1"/>
</dbReference>
<dbReference type="PROSITE" id="PS00504">
    <property type="entry name" value="FRD_SDH_FAD_BINDING"/>
    <property type="match status" value="1"/>
</dbReference>
<feature type="binding site" evidence="19">
    <location>
        <position position="221"/>
    </location>
    <ligand>
        <name>FAD</name>
        <dbReference type="ChEBI" id="CHEBI:57692"/>
    </ligand>
</feature>
<keyword evidence="7 21" id="KW-0813">Transport</keyword>
<evidence type="ECO:0000256" key="9">
    <source>
        <dbReference type="ARBA" id="ARBA00022519"/>
    </source>
</evidence>
<keyword evidence="8" id="KW-1003">Cell membrane</keyword>
<evidence type="ECO:0000256" key="3">
    <source>
        <dbReference type="ARBA" id="ARBA00004894"/>
    </source>
</evidence>
<dbReference type="Proteomes" id="UP001157439">
    <property type="component" value="Unassembled WGS sequence"/>
</dbReference>
<dbReference type="InterPro" id="IPR015939">
    <property type="entry name" value="Fum_Rdtase/Succ_DH_flav-like_C"/>
</dbReference>
<dbReference type="PIRSF" id="PIRSF000171">
    <property type="entry name" value="SDHA_APRA_LASPO"/>
    <property type="match status" value="1"/>
</dbReference>
<keyword evidence="9 21" id="KW-0997">Cell inner membrane</keyword>
<dbReference type="Gene3D" id="3.50.50.60">
    <property type="entry name" value="FAD/NAD(P)-binding domain"/>
    <property type="match status" value="1"/>
</dbReference>
<feature type="domain" description="Fumarate reductase/succinate dehydrogenase flavoprotein-like C-terminal" evidence="23">
    <location>
        <begin position="460"/>
        <end position="588"/>
    </location>
</feature>
<dbReference type="InterPro" id="IPR003952">
    <property type="entry name" value="FRD_SDH_FAD_BS"/>
</dbReference>
<dbReference type="SUPFAM" id="SSF46977">
    <property type="entry name" value="Succinate dehydrogenase/fumarate reductase flavoprotein C-terminal domain"/>
    <property type="match status" value="1"/>
</dbReference>
<dbReference type="Gene3D" id="3.90.700.10">
    <property type="entry name" value="Succinate dehydrogenase/fumarate reductase flavoprotein, catalytic domain"/>
    <property type="match status" value="1"/>
</dbReference>
<feature type="binding site" evidence="18">
    <location>
        <position position="399"/>
    </location>
    <ligand>
        <name>substrate</name>
    </ligand>
</feature>
<dbReference type="GO" id="GO:0022900">
    <property type="term" value="P:electron transport chain"/>
    <property type="evidence" value="ECO:0007669"/>
    <property type="project" value="UniProtKB-UniRule"/>
</dbReference>
<feature type="binding site" evidence="19">
    <location>
        <position position="388"/>
    </location>
    <ligand>
        <name>FAD</name>
        <dbReference type="ChEBI" id="CHEBI:57692"/>
    </ligand>
</feature>
<evidence type="ECO:0000256" key="6">
    <source>
        <dbReference type="ARBA" id="ARBA00019965"/>
    </source>
</evidence>
<evidence type="ECO:0000256" key="11">
    <source>
        <dbReference type="ARBA" id="ARBA00022827"/>
    </source>
</evidence>
<feature type="binding site" evidence="19">
    <location>
        <begin position="404"/>
        <end position="405"/>
    </location>
    <ligand>
        <name>FAD</name>
        <dbReference type="ChEBI" id="CHEBI:57692"/>
    </ligand>
</feature>
<keyword evidence="13 21" id="KW-0560">Oxidoreductase</keyword>
<evidence type="ECO:0000256" key="2">
    <source>
        <dbReference type="ARBA" id="ARBA00004515"/>
    </source>
</evidence>
<dbReference type="FunFam" id="3.90.700.10:FF:000001">
    <property type="entry name" value="Mitochondrial succinate dehydrogenase flavoprotein subunit"/>
    <property type="match status" value="1"/>
</dbReference>
<feature type="binding site" evidence="18">
    <location>
        <position position="254"/>
    </location>
    <ligand>
        <name>substrate</name>
    </ligand>
</feature>
<evidence type="ECO:0000256" key="4">
    <source>
        <dbReference type="ARBA" id="ARBA00008040"/>
    </source>
</evidence>
<evidence type="ECO:0000256" key="1">
    <source>
        <dbReference type="ARBA" id="ARBA00002054"/>
    </source>
</evidence>
<evidence type="ECO:0000313" key="25">
    <source>
        <dbReference type="Proteomes" id="UP001157439"/>
    </source>
</evidence>
<feature type="binding site" evidence="19">
    <location>
        <begin position="14"/>
        <end position="19"/>
    </location>
    <ligand>
        <name>FAD</name>
        <dbReference type="ChEBI" id="CHEBI:57692"/>
    </ligand>
</feature>
<dbReference type="FunFam" id="4.10.80.40:FF:000001">
    <property type="entry name" value="Succinate dehydrogenase flavoprotein subunit"/>
    <property type="match status" value="1"/>
</dbReference>
<feature type="binding site" evidence="18">
    <location>
        <position position="354"/>
    </location>
    <ligand>
        <name>substrate</name>
    </ligand>
</feature>
<comment type="similarity">
    <text evidence="4 21">Belongs to the FAD-dependent oxidoreductase 2 family. FRD/SDH subfamily.</text>
</comment>
<keyword evidence="14 21" id="KW-0472">Membrane</keyword>
<dbReference type="SUPFAM" id="SSF56425">
    <property type="entry name" value="Succinate dehydrogenase/fumarate reductase flavoprotein, catalytic domain"/>
    <property type="match status" value="1"/>
</dbReference>
<dbReference type="Gene3D" id="4.10.80.40">
    <property type="entry name" value="succinate dehydrogenase protein domain"/>
    <property type="match status" value="1"/>
</dbReference>
<comment type="caution">
    <text evidence="24">The sequence shown here is derived from an EMBL/GenBank/DDBJ whole genome shotgun (WGS) entry which is preliminary data.</text>
</comment>
<evidence type="ECO:0000256" key="20">
    <source>
        <dbReference type="PIRSR" id="PIRSR611281-4"/>
    </source>
</evidence>
<comment type="pathway">
    <text evidence="3 21">Carbohydrate metabolism; tricarboxylic acid cycle; fumarate from succinate (bacterial route): step 1/1.</text>
</comment>
<comment type="cofactor">
    <cofactor evidence="19">
        <name>FAD</name>
        <dbReference type="ChEBI" id="CHEBI:57692"/>
    </cofactor>
    <text evidence="19">Flavinylated by SdhE, about 5% flavinylation occurs in the absence of SdhE.</text>
</comment>
<evidence type="ECO:0000256" key="14">
    <source>
        <dbReference type="ARBA" id="ARBA00023136"/>
    </source>
</evidence>
<dbReference type="PANTHER" id="PTHR11632">
    <property type="entry name" value="SUCCINATE DEHYDROGENASE 2 FLAVOPROTEIN SUBUNIT"/>
    <property type="match status" value="1"/>
</dbReference>
<evidence type="ECO:0000256" key="7">
    <source>
        <dbReference type="ARBA" id="ARBA00022448"/>
    </source>
</evidence>
<proteinExistence type="inferred from homology"/>
<dbReference type="InterPro" id="IPR003953">
    <property type="entry name" value="FAD-dep_OxRdtase_2_FAD-bd"/>
</dbReference>
<evidence type="ECO:0000259" key="23">
    <source>
        <dbReference type="Pfam" id="PF02910"/>
    </source>
</evidence>